<evidence type="ECO:0000313" key="1">
    <source>
        <dbReference type="EMBL" id="CAA9529426.1"/>
    </source>
</evidence>
<dbReference type="AlphaFoldDB" id="A0A6J4TQ86"/>
<dbReference type="EMBL" id="CADCVX010000498">
    <property type="protein sequence ID" value="CAA9529426.1"/>
    <property type="molecule type" value="Genomic_DNA"/>
</dbReference>
<protein>
    <submittedName>
        <fullName evidence="1">Uncharacterized protein</fullName>
    </submittedName>
</protein>
<feature type="non-terminal residue" evidence="1">
    <location>
        <position position="39"/>
    </location>
</feature>
<gene>
    <name evidence="1" type="ORF">AVDCRST_MAG91-2814</name>
</gene>
<feature type="non-terminal residue" evidence="1">
    <location>
        <position position="1"/>
    </location>
</feature>
<name>A0A6J4TQ86_9SPHN</name>
<sequence>DRAASSKRLPVEGLHWNHWFNGHPKPGSRFAYLLSGVCL</sequence>
<organism evidence="1">
    <name type="scientific">uncultured Sphingomonadaceae bacterium</name>
    <dbReference type="NCBI Taxonomy" id="169976"/>
    <lineage>
        <taxon>Bacteria</taxon>
        <taxon>Pseudomonadati</taxon>
        <taxon>Pseudomonadota</taxon>
        <taxon>Alphaproteobacteria</taxon>
        <taxon>Sphingomonadales</taxon>
        <taxon>Sphingomonadaceae</taxon>
        <taxon>environmental samples</taxon>
    </lineage>
</organism>
<proteinExistence type="predicted"/>
<reference evidence="1" key="1">
    <citation type="submission" date="2020-02" db="EMBL/GenBank/DDBJ databases">
        <authorList>
            <person name="Meier V. D."/>
        </authorList>
    </citation>
    <scope>NUCLEOTIDE SEQUENCE</scope>
    <source>
        <strain evidence="1">AVDCRST_MAG91</strain>
    </source>
</reference>
<accession>A0A6J4TQ86</accession>